<dbReference type="FunFam" id="3.40.30.10:FF:000035">
    <property type="entry name" value="hematopoietic prostaglandin D synthase"/>
    <property type="match status" value="1"/>
</dbReference>
<protein>
    <recommendedName>
        <fullName evidence="1">glutathione transferase</fullName>
        <ecNumber evidence="1">2.5.1.18</ecNumber>
    </recommendedName>
</protein>
<reference evidence="7" key="1">
    <citation type="submission" date="2021-02" db="EMBL/GenBank/DDBJ databases">
        <authorList>
            <person name="Nowell W R."/>
        </authorList>
    </citation>
    <scope>NUCLEOTIDE SEQUENCE</scope>
</reference>
<dbReference type="PANTHER" id="PTHR11571:SF224">
    <property type="entry name" value="HEMATOPOIETIC PROSTAGLANDIN D SYNTHASE"/>
    <property type="match status" value="1"/>
</dbReference>
<evidence type="ECO:0000256" key="4">
    <source>
        <dbReference type="ARBA" id="ARBA00049616"/>
    </source>
</evidence>
<dbReference type="Pfam" id="PF02798">
    <property type="entry name" value="GST_N"/>
    <property type="match status" value="1"/>
</dbReference>
<dbReference type="Pfam" id="PF14497">
    <property type="entry name" value="GST_C_3"/>
    <property type="match status" value="1"/>
</dbReference>
<evidence type="ECO:0000313" key="8">
    <source>
        <dbReference type="Proteomes" id="UP000663882"/>
    </source>
</evidence>
<dbReference type="SUPFAM" id="SSF47616">
    <property type="entry name" value="GST C-terminal domain-like"/>
    <property type="match status" value="1"/>
</dbReference>
<comment type="catalytic activity">
    <reaction evidence="3">
        <text>RX + glutathione = an S-substituted glutathione + a halide anion + H(+)</text>
        <dbReference type="Rhea" id="RHEA:16437"/>
        <dbReference type="ChEBI" id="CHEBI:15378"/>
        <dbReference type="ChEBI" id="CHEBI:16042"/>
        <dbReference type="ChEBI" id="CHEBI:17792"/>
        <dbReference type="ChEBI" id="CHEBI:57925"/>
        <dbReference type="ChEBI" id="CHEBI:90779"/>
        <dbReference type="EC" id="2.5.1.18"/>
    </reaction>
</comment>
<evidence type="ECO:0000313" key="7">
    <source>
        <dbReference type="EMBL" id="CAF1080198.1"/>
    </source>
</evidence>
<organism evidence="7 8">
    <name type="scientific">Rotaria sordida</name>
    <dbReference type="NCBI Taxonomy" id="392033"/>
    <lineage>
        <taxon>Eukaryota</taxon>
        <taxon>Metazoa</taxon>
        <taxon>Spiralia</taxon>
        <taxon>Gnathifera</taxon>
        <taxon>Rotifera</taxon>
        <taxon>Eurotatoria</taxon>
        <taxon>Bdelloidea</taxon>
        <taxon>Philodinida</taxon>
        <taxon>Philodinidae</taxon>
        <taxon>Rotaria</taxon>
    </lineage>
</organism>
<accession>A0A814MKD8</accession>
<sequence length="203" mass="23375">MSTYKLYYFNTRGRAETARLILAAAGQKFDDIRYNQNEWESHKSEMPLGQLPVLEVDGFKLPQSLAIARFLAKQFHLAGKDNLEQAQADAVVDTIADVTARFVSIMFEQDQEKKKILEEKFQNEELPKLLDHLEILLKKFGNNGPYFVGNNLTWADLHFYNASQSMLLRDPNSLDKYPSLRRNREQVEANSNVATYLTSRPQT</sequence>
<dbReference type="AlphaFoldDB" id="A0A814MKD8"/>
<dbReference type="Proteomes" id="UP000663882">
    <property type="component" value="Unassembled WGS sequence"/>
</dbReference>
<proteinExistence type="predicted"/>
<evidence type="ECO:0000256" key="2">
    <source>
        <dbReference type="ARBA" id="ARBA00022679"/>
    </source>
</evidence>
<dbReference type="SFLD" id="SFLDG01205">
    <property type="entry name" value="AMPS.1"/>
    <property type="match status" value="1"/>
</dbReference>
<dbReference type="CDD" id="cd03039">
    <property type="entry name" value="GST_N_Sigma_like"/>
    <property type="match status" value="1"/>
</dbReference>
<dbReference type="GO" id="GO:0004364">
    <property type="term" value="F:glutathione transferase activity"/>
    <property type="evidence" value="ECO:0007669"/>
    <property type="project" value="UniProtKB-EC"/>
</dbReference>
<name>A0A814MKD8_9BILA</name>
<dbReference type="Gene3D" id="3.40.30.10">
    <property type="entry name" value="Glutaredoxin"/>
    <property type="match status" value="1"/>
</dbReference>
<keyword evidence="2" id="KW-0808">Transferase</keyword>
<dbReference type="Gene3D" id="1.20.1050.10">
    <property type="match status" value="1"/>
</dbReference>
<dbReference type="InterPro" id="IPR010987">
    <property type="entry name" value="Glutathione-S-Trfase_C-like"/>
</dbReference>
<gene>
    <name evidence="7" type="ORF">RFH988_LOCUS18247</name>
</gene>
<dbReference type="InterPro" id="IPR004046">
    <property type="entry name" value="GST_C"/>
</dbReference>
<feature type="domain" description="GST N-terminal" evidence="5">
    <location>
        <begin position="2"/>
        <end position="79"/>
    </location>
</feature>
<dbReference type="GO" id="GO:0006749">
    <property type="term" value="P:glutathione metabolic process"/>
    <property type="evidence" value="ECO:0007669"/>
    <property type="project" value="TreeGrafter"/>
</dbReference>
<dbReference type="InterPro" id="IPR050213">
    <property type="entry name" value="GST_superfamily"/>
</dbReference>
<dbReference type="SFLD" id="SFLDG00363">
    <property type="entry name" value="AMPS_(cytGST):_Alpha-__Mu-__Pi"/>
    <property type="match status" value="1"/>
</dbReference>
<evidence type="ECO:0000259" key="5">
    <source>
        <dbReference type="PROSITE" id="PS50404"/>
    </source>
</evidence>
<dbReference type="CDD" id="cd03192">
    <property type="entry name" value="GST_C_Sigma_like"/>
    <property type="match status" value="1"/>
</dbReference>
<dbReference type="InterPro" id="IPR036249">
    <property type="entry name" value="Thioredoxin-like_sf"/>
</dbReference>
<evidence type="ECO:0000256" key="3">
    <source>
        <dbReference type="ARBA" id="ARBA00047960"/>
    </source>
</evidence>
<evidence type="ECO:0000256" key="1">
    <source>
        <dbReference type="ARBA" id="ARBA00012452"/>
    </source>
</evidence>
<dbReference type="PROSITE" id="PS50405">
    <property type="entry name" value="GST_CTER"/>
    <property type="match status" value="1"/>
</dbReference>
<comment type="caution">
    <text evidence="7">The sequence shown here is derived from an EMBL/GenBank/DDBJ whole genome shotgun (WGS) entry which is preliminary data.</text>
</comment>
<dbReference type="SUPFAM" id="SSF52833">
    <property type="entry name" value="Thioredoxin-like"/>
    <property type="match status" value="1"/>
</dbReference>
<feature type="domain" description="GST C-terminal" evidence="6">
    <location>
        <begin position="81"/>
        <end position="203"/>
    </location>
</feature>
<dbReference type="EMBL" id="CAJNOO010001017">
    <property type="protein sequence ID" value="CAF1080198.1"/>
    <property type="molecule type" value="Genomic_DNA"/>
</dbReference>
<dbReference type="InterPro" id="IPR040079">
    <property type="entry name" value="Glutathione_S-Trfase"/>
</dbReference>
<dbReference type="SFLD" id="SFLDS00019">
    <property type="entry name" value="Glutathione_Transferase_(cytos"/>
    <property type="match status" value="1"/>
</dbReference>
<dbReference type="InterPro" id="IPR004045">
    <property type="entry name" value="Glutathione_S-Trfase_N"/>
</dbReference>
<comment type="function">
    <text evidence="4">S-crystallins are structural components of squids and octopi eye lens. Contains relatively little if any GST activity.</text>
</comment>
<dbReference type="EC" id="2.5.1.18" evidence="1"/>
<evidence type="ECO:0000259" key="6">
    <source>
        <dbReference type="PROSITE" id="PS50405"/>
    </source>
</evidence>
<dbReference type="PANTHER" id="PTHR11571">
    <property type="entry name" value="GLUTATHIONE S-TRANSFERASE"/>
    <property type="match status" value="1"/>
</dbReference>
<dbReference type="OrthoDB" id="414243at2759"/>
<dbReference type="PROSITE" id="PS50404">
    <property type="entry name" value="GST_NTER"/>
    <property type="match status" value="1"/>
</dbReference>
<dbReference type="InterPro" id="IPR036282">
    <property type="entry name" value="Glutathione-S-Trfase_C_sf"/>
</dbReference>
<dbReference type="FunFam" id="1.20.1050.10:FF:000030">
    <property type="entry name" value="Glutathione S-transferase S1"/>
    <property type="match status" value="1"/>
</dbReference>